<reference evidence="2" key="1">
    <citation type="submission" date="2021-01" db="EMBL/GenBank/DDBJ databases">
        <authorList>
            <person name="Lovell J.T."/>
            <person name="Bentley N."/>
            <person name="Bhattarai G."/>
            <person name="Jenkins J.W."/>
            <person name="Sreedasyam A."/>
            <person name="Alarcon Y."/>
            <person name="Bock C."/>
            <person name="Boston L."/>
            <person name="Carlson J."/>
            <person name="Cervantes K."/>
            <person name="Clermont K."/>
            <person name="Krom N."/>
            <person name="Kubenka K."/>
            <person name="Mamidi S."/>
            <person name="Mattison C."/>
            <person name="Monteros M."/>
            <person name="Pisani C."/>
            <person name="Plott C."/>
            <person name="Rajasekar S."/>
            <person name="Rhein H.S."/>
            <person name="Rohla C."/>
            <person name="Song M."/>
            <person name="Hilaire R.S."/>
            <person name="Shu S."/>
            <person name="Wells L."/>
            <person name="Wang X."/>
            <person name="Webber J."/>
            <person name="Heerema R.J."/>
            <person name="Klein P."/>
            <person name="Conner P."/>
            <person name="Grauke L."/>
            <person name="Grimwood J."/>
            <person name="Schmutz J."/>
            <person name="Randall J.J."/>
        </authorList>
    </citation>
    <scope>NUCLEOTIDE SEQUENCE</scope>
    <source>
        <tissue evidence="2">Leaf</tissue>
    </source>
</reference>
<dbReference type="AlphaFoldDB" id="A0A922FBM9"/>
<evidence type="ECO:0000313" key="2">
    <source>
        <dbReference type="EMBL" id="KAG6719668.1"/>
    </source>
</evidence>
<dbReference type="Proteomes" id="UP000811246">
    <property type="component" value="Chromosome 3"/>
</dbReference>
<feature type="region of interest" description="Disordered" evidence="1">
    <location>
        <begin position="55"/>
        <end position="88"/>
    </location>
</feature>
<sequence length="88" mass="9594">MVLINRSVGVKWPLSTNHYSAINKMKAIILICILFTFLLISSPSSAARKLAEYQGVTRGTNNPKNPAVPCGRGKPYTSCLPKQPPPQV</sequence>
<gene>
    <name evidence="2" type="ORF">I3842_03G018200</name>
</gene>
<organism evidence="2 3">
    <name type="scientific">Carya illinoinensis</name>
    <name type="common">Pecan</name>
    <dbReference type="NCBI Taxonomy" id="32201"/>
    <lineage>
        <taxon>Eukaryota</taxon>
        <taxon>Viridiplantae</taxon>
        <taxon>Streptophyta</taxon>
        <taxon>Embryophyta</taxon>
        <taxon>Tracheophyta</taxon>
        <taxon>Spermatophyta</taxon>
        <taxon>Magnoliopsida</taxon>
        <taxon>eudicotyledons</taxon>
        <taxon>Gunneridae</taxon>
        <taxon>Pentapetalae</taxon>
        <taxon>rosids</taxon>
        <taxon>fabids</taxon>
        <taxon>Fagales</taxon>
        <taxon>Juglandaceae</taxon>
        <taxon>Carya</taxon>
    </lineage>
</organism>
<proteinExistence type="predicted"/>
<name>A0A922FBM9_CARIL</name>
<evidence type="ECO:0000313" key="3">
    <source>
        <dbReference type="Proteomes" id="UP000811246"/>
    </source>
</evidence>
<comment type="caution">
    <text evidence="2">The sequence shown here is derived from an EMBL/GenBank/DDBJ whole genome shotgun (WGS) entry which is preliminary data.</text>
</comment>
<evidence type="ECO:0000256" key="1">
    <source>
        <dbReference type="SAM" id="MobiDB-lite"/>
    </source>
</evidence>
<dbReference type="EMBL" id="CM031827">
    <property type="protein sequence ID" value="KAG6719668.1"/>
    <property type="molecule type" value="Genomic_DNA"/>
</dbReference>
<protein>
    <submittedName>
        <fullName evidence="2">Uncharacterized protein</fullName>
    </submittedName>
</protein>
<accession>A0A922FBM9</accession>